<protein>
    <recommendedName>
        <fullName evidence="4">CCHC-type domain-containing protein</fullName>
    </recommendedName>
</protein>
<dbReference type="Proteomes" id="UP000324748">
    <property type="component" value="Unassembled WGS sequence"/>
</dbReference>
<comment type="caution">
    <text evidence="2">The sequence shown here is derived from an EMBL/GenBank/DDBJ whole genome shotgun (WGS) entry which is preliminary data.</text>
</comment>
<evidence type="ECO:0000313" key="2">
    <source>
        <dbReference type="EMBL" id="KAA1100198.1"/>
    </source>
</evidence>
<gene>
    <name evidence="2" type="ORF">PGT21_050013</name>
</gene>
<dbReference type="GO" id="GO:1990456">
    <property type="term" value="P:mitochondrion-endoplasmic reticulum membrane tethering"/>
    <property type="evidence" value="ECO:0007669"/>
    <property type="project" value="TreeGrafter"/>
</dbReference>
<name>A0A5B0PIB0_PUCGR</name>
<dbReference type="EMBL" id="VSWC01000054">
    <property type="protein sequence ID" value="KAA1100198.1"/>
    <property type="molecule type" value="Genomic_DNA"/>
</dbReference>
<accession>A0A5B0PIB0</accession>
<dbReference type="InterPro" id="IPR027532">
    <property type="entry name" value="Mdm12"/>
</dbReference>
<keyword evidence="1" id="KW-0256">Endoplasmic reticulum</keyword>
<sequence>MATEVIRETKVLLTPNNYALWLLPMEARLFRLKLLDILEGQVQPDEKEQEKWTKLNNDAYAEIIAYIGQEVLGFVSSALPATPRFNGRGLWKLLKSQYAGDDLTSQTTALDQFLHLGFSSIATFIPAVQSGNQKISMSGLVLDDRVRTILMLKKLPSDYRSFRDIVSMNYGTESFESVIKKLESYVAQNDLDKKPLSTSLTPPQSLLTRSNDQVASSSTLCDHCKKPGHRINNCWAKYPEKAPKSHSAHMTVQDNFNQLNDPTDFSRFRTADGKLHHVDEMRFEGVQYFNT</sequence>
<organism evidence="2 3">
    <name type="scientific">Puccinia graminis f. sp. tritici</name>
    <dbReference type="NCBI Taxonomy" id="56615"/>
    <lineage>
        <taxon>Eukaryota</taxon>
        <taxon>Fungi</taxon>
        <taxon>Dikarya</taxon>
        <taxon>Basidiomycota</taxon>
        <taxon>Pucciniomycotina</taxon>
        <taxon>Pucciniomycetes</taxon>
        <taxon>Pucciniales</taxon>
        <taxon>Pucciniaceae</taxon>
        <taxon>Puccinia</taxon>
    </lineage>
</organism>
<dbReference type="GO" id="GO:0015914">
    <property type="term" value="P:phospholipid transport"/>
    <property type="evidence" value="ECO:0007669"/>
    <property type="project" value="TreeGrafter"/>
</dbReference>
<evidence type="ECO:0000256" key="1">
    <source>
        <dbReference type="ARBA" id="ARBA00022824"/>
    </source>
</evidence>
<dbReference type="PANTHER" id="PTHR28204:SF1">
    <property type="entry name" value="MITOCHONDRIAL DISTRIBUTION AND MORPHOLOGY PROTEIN 12"/>
    <property type="match status" value="1"/>
</dbReference>
<reference evidence="2 3" key="1">
    <citation type="submission" date="2019-05" db="EMBL/GenBank/DDBJ databases">
        <title>Emergence of the Ug99 lineage of the wheat stem rust pathogen through somatic hybridization.</title>
        <authorList>
            <person name="Li F."/>
            <person name="Upadhyaya N.M."/>
            <person name="Sperschneider J."/>
            <person name="Matny O."/>
            <person name="Nguyen-Phuc H."/>
            <person name="Mago R."/>
            <person name="Raley C."/>
            <person name="Miller M.E."/>
            <person name="Silverstein K.A.T."/>
            <person name="Henningsen E."/>
            <person name="Hirsch C.D."/>
            <person name="Visser B."/>
            <person name="Pretorius Z.A."/>
            <person name="Steffenson B.J."/>
            <person name="Schwessinger B."/>
            <person name="Dodds P.N."/>
            <person name="Figueroa M."/>
        </authorList>
    </citation>
    <scope>NUCLEOTIDE SEQUENCE [LARGE SCALE GENOMIC DNA]</scope>
    <source>
        <strain evidence="2">21-0</strain>
    </source>
</reference>
<evidence type="ECO:0000313" key="3">
    <source>
        <dbReference type="Proteomes" id="UP000324748"/>
    </source>
</evidence>
<evidence type="ECO:0008006" key="4">
    <source>
        <dbReference type="Google" id="ProtNLM"/>
    </source>
</evidence>
<dbReference type="GO" id="GO:0032865">
    <property type="term" value="C:ERMES complex"/>
    <property type="evidence" value="ECO:0007669"/>
    <property type="project" value="InterPro"/>
</dbReference>
<dbReference type="PANTHER" id="PTHR28204">
    <property type="entry name" value="MITOCHONDRIAL DISTRIBUTION AND MORPHOLOGY PROTEIN 12"/>
    <property type="match status" value="1"/>
</dbReference>
<dbReference type="Pfam" id="PF14223">
    <property type="entry name" value="Retrotran_gag_2"/>
    <property type="match status" value="1"/>
</dbReference>
<proteinExistence type="predicted"/>
<keyword evidence="3" id="KW-1185">Reference proteome</keyword>
<dbReference type="AlphaFoldDB" id="A0A5B0PIB0"/>
<dbReference type="OrthoDB" id="2498930at2759"/>
<dbReference type="GO" id="GO:0007005">
    <property type="term" value="P:mitochondrion organization"/>
    <property type="evidence" value="ECO:0007669"/>
    <property type="project" value="InterPro"/>
</dbReference>